<dbReference type="InterPro" id="IPR000594">
    <property type="entry name" value="ThiF_NAD_FAD-bd"/>
</dbReference>
<dbReference type="InterPro" id="IPR045886">
    <property type="entry name" value="ThiF/MoeB/HesA"/>
</dbReference>
<proteinExistence type="predicted"/>
<comment type="caution">
    <text evidence="2">The sequence shown here is derived from an EMBL/GenBank/DDBJ whole genome shotgun (WGS) entry which is preliminary data.</text>
</comment>
<dbReference type="EMBL" id="JAPDHV010000004">
    <property type="protein sequence ID" value="MCW3161639.1"/>
    <property type="molecule type" value="Genomic_DNA"/>
</dbReference>
<dbReference type="PANTHER" id="PTHR43267:SF1">
    <property type="entry name" value="TRNA THREONYLCARBAMOYLADENOSINE DEHYDRATASE"/>
    <property type="match status" value="1"/>
</dbReference>
<protein>
    <submittedName>
        <fullName evidence="2">ThiF family adenylyltransferase</fullName>
    </submittedName>
</protein>
<evidence type="ECO:0000259" key="1">
    <source>
        <dbReference type="Pfam" id="PF00899"/>
    </source>
</evidence>
<dbReference type="InterPro" id="IPR035985">
    <property type="entry name" value="Ubiquitin-activating_enz"/>
</dbReference>
<feature type="domain" description="THIF-type NAD/FAD binding fold" evidence="1">
    <location>
        <begin position="5"/>
        <end position="235"/>
    </location>
</feature>
<keyword evidence="2" id="KW-0808">Transferase</keyword>
<evidence type="ECO:0000313" key="2">
    <source>
        <dbReference type="EMBL" id="MCW3161639.1"/>
    </source>
</evidence>
<dbReference type="Pfam" id="PF00899">
    <property type="entry name" value="ThiF"/>
    <property type="match status" value="1"/>
</dbReference>
<dbReference type="RefSeq" id="WP_264743582.1">
    <property type="nucleotide sequence ID" value="NZ_JAPDHV010000004.1"/>
</dbReference>
<dbReference type="Proteomes" id="UP001163719">
    <property type="component" value="Unassembled WGS sequence"/>
</dbReference>
<accession>A0ABT3HPG4</accession>
<organism evidence="2 3">
    <name type="scientific">Chryseobacterium oryctis</name>
    <dbReference type="NCBI Taxonomy" id="2952618"/>
    <lineage>
        <taxon>Bacteria</taxon>
        <taxon>Pseudomonadati</taxon>
        <taxon>Bacteroidota</taxon>
        <taxon>Flavobacteriia</taxon>
        <taxon>Flavobacteriales</taxon>
        <taxon>Weeksellaceae</taxon>
        <taxon>Chryseobacterium group</taxon>
        <taxon>Chryseobacterium</taxon>
    </lineage>
</organism>
<dbReference type="GO" id="GO:0016779">
    <property type="term" value="F:nucleotidyltransferase activity"/>
    <property type="evidence" value="ECO:0007669"/>
    <property type="project" value="UniProtKB-KW"/>
</dbReference>
<keyword evidence="2" id="KW-0548">Nucleotidyltransferase</keyword>
<dbReference type="PANTHER" id="PTHR43267">
    <property type="entry name" value="TRNA THREONYLCARBAMOYLADENOSINE DEHYDRATASE"/>
    <property type="match status" value="1"/>
</dbReference>
<gene>
    <name evidence="2" type="ORF">OH806_10230</name>
</gene>
<name>A0ABT3HPG4_9FLAO</name>
<reference evidence="2" key="1">
    <citation type="submission" date="2022-10" db="EMBL/GenBank/DDBJ databases">
        <title>Chryseobacterium babae sp. nov. isolated from the gut of the beetle Oryctes rhinoceros, and Chryseobacterium kimseyorum sp. nov., isolated from a stick insect rearing cage.</title>
        <authorList>
            <person name="Shelomi M."/>
            <person name="Han C.-J."/>
            <person name="Chen W.-M."/>
            <person name="Chen H.-K."/>
            <person name="Liaw S.-J."/>
            <person name="Muhle E."/>
            <person name="Clermont D."/>
        </authorList>
    </citation>
    <scope>NUCLEOTIDE SEQUENCE</scope>
    <source>
        <strain evidence="2">WLa1L2M3</strain>
    </source>
</reference>
<dbReference type="SUPFAM" id="SSF69572">
    <property type="entry name" value="Activating enzymes of the ubiquitin-like proteins"/>
    <property type="match status" value="1"/>
</dbReference>
<dbReference type="Gene3D" id="3.40.50.720">
    <property type="entry name" value="NAD(P)-binding Rossmann-like Domain"/>
    <property type="match status" value="1"/>
</dbReference>
<keyword evidence="3" id="KW-1185">Reference proteome</keyword>
<evidence type="ECO:0000313" key="3">
    <source>
        <dbReference type="Proteomes" id="UP001163719"/>
    </source>
</evidence>
<sequence length="248" mass="28467">MEERYSRNRLYINEEEQEAIKSVPILFAGSGIGSNIAECALRIGFENITIVDGDTVELSNLNRQNYTEKDISEYKSKALYERLKSINPNADIKYIQDFITFENIEKIIEGHEIAVNALDFTSNIPLYFDELCRKSNIPVVHPYNLGWAGLVAVISPTGPSLNSISNDEKFNELKMVEYVTGYLRFWEKRNVWLEEIIKSYKAEEEVLPPPQLSIGSWIVGAMCANIMFNIATEKGYKRFPEFYFSSIM</sequence>